<dbReference type="OrthoDB" id="3269685at2759"/>
<keyword evidence="3" id="KW-0413">Isomerase</keyword>
<evidence type="ECO:0000313" key="7">
    <source>
        <dbReference type="Proteomes" id="UP000807306"/>
    </source>
</evidence>
<gene>
    <name evidence="6" type="ORF">CPB83DRAFT_774197</name>
</gene>
<protein>
    <recommendedName>
        <fullName evidence="5">Helicase ATP-binding domain-containing protein</fullName>
    </recommendedName>
</protein>
<dbReference type="GO" id="GO:0009378">
    <property type="term" value="F:four-way junction helicase activity"/>
    <property type="evidence" value="ECO:0007669"/>
    <property type="project" value="TreeGrafter"/>
</dbReference>
<dbReference type="SMART" id="SM00487">
    <property type="entry name" value="DEXDc"/>
    <property type="match status" value="1"/>
</dbReference>
<dbReference type="PANTHER" id="PTHR13710">
    <property type="entry name" value="DNA HELICASE RECQ FAMILY MEMBER"/>
    <property type="match status" value="1"/>
</dbReference>
<dbReference type="Proteomes" id="UP000807306">
    <property type="component" value="Unassembled WGS sequence"/>
</dbReference>
<dbReference type="PANTHER" id="PTHR13710:SF153">
    <property type="entry name" value="RECQ-LIKE DNA HELICASE BLM"/>
    <property type="match status" value="1"/>
</dbReference>
<sequence length="262" mass="29296">MAGLSSAEGLQLARQLLRPQLPHPIHDYILEGVCKALDGTNVLAVLKTGGGKSGYFYGYILLITALQTLSPRCTLLKRKFPANPAMVIIFPTKGLEEEMEAKFRKLSISALAINEDTLAEARRSKRNLWKECIKDLSLLLLSPEQLSSPSFDTLIHNPSFRSRICGLGIDEVHLVHDWGDPSFREAFRNIGLVHARMPRGTTLIAVTATLLAGRETDSLLKTLNLTPGTFFFQRRSNRRNDVQDIYRVLRHGLSGWSFPDLD</sequence>
<dbReference type="GO" id="GO:0005524">
    <property type="term" value="F:ATP binding"/>
    <property type="evidence" value="ECO:0007669"/>
    <property type="project" value="InterPro"/>
</dbReference>
<dbReference type="AlphaFoldDB" id="A0A9P6E821"/>
<dbReference type="GO" id="GO:0005694">
    <property type="term" value="C:chromosome"/>
    <property type="evidence" value="ECO:0007669"/>
    <property type="project" value="TreeGrafter"/>
</dbReference>
<feature type="domain" description="Helicase ATP-binding" evidence="5">
    <location>
        <begin position="33"/>
        <end position="228"/>
    </location>
</feature>
<dbReference type="EMBL" id="MU157902">
    <property type="protein sequence ID" value="KAF9524234.1"/>
    <property type="molecule type" value="Genomic_DNA"/>
</dbReference>
<evidence type="ECO:0000256" key="4">
    <source>
        <dbReference type="ARBA" id="ARBA00023242"/>
    </source>
</evidence>
<comment type="similarity">
    <text evidence="1">Belongs to the helicase family. RecQ subfamily.</text>
</comment>
<evidence type="ECO:0000313" key="6">
    <source>
        <dbReference type="EMBL" id="KAF9524234.1"/>
    </source>
</evidence>
<dbReference type="GO" id="GO:0003677">
    <property type="term" value="F:DNA binding"/>
    <property type="evidence" value="ECO:0007669"/>
    <property type="project" value="UniProtKB-KW"/>
</dbReference>
<dbReference type="SUPFAM" id="SSF52540">
    <property type="entry name" value="P-loop containing nucleoside triphosphate hydrolases"/>
    <property type="match status" value="1"/>
</dbReference>
<comment type="caution">
    <text evidence="6">The sequence shown here is derived from an EMBL/GenBank/DDBJ whole genome shotgun (WGS) entry which is preliminary data.</text>
</comment>
<organism evidence="6 7">
    <name type="scientific">Crepidotus variabilis</name>
    <dbReference type="NCBI Taxonomy" id="179855"/>
    <lineage>
        <taxon>Eukaryota</taxon>
        <taxon>Fungi</taxon>
        <taxon>Dikarya</taxon>
        <taxon>Basidiomycota</taxon>
        <taxon>Agaricomycotina</taxon>
        <taxon>Agaricomycetes</taxon>
        <taxon>Agaricomycetidae</taxon>
        <taxon>Agaricales</taxon>
        <taxon>Agaricineae</taxon>
        <taxon>Crepidotaceae</taxon>
        <taxon>Crepidotus</taxon>
    </lineage>
</organism>
<dbReference type="PROSITE" id="PS51192">
    <property type="entry name" value="HELICASE_ATP_BIND_1"/>
    <property type="match status" value="1"/>
</dbReference>
<dbReference type="Gene3D" id="3.40.50.300">
    <property type="entry name" value="P-loop containing nucleotide triphosphate hydrolases"/>
    <property type="match status" value="1"/>
</dbReference>
<dbReference type="GO" id="GO:0005737">
    <property type="term" value="C:cytoplasm"/>
    <property type="evidence" value="ECO:0007669"/>
    <property type="project" value="TreeGrafter"/>
</dbReference>
<dbReference type="Pfam" id="PF00270">
    <property type="entry name" value="DEAD"/>
    <property type="match status" value="1"/>
</dbReference>
<keyword evidence="2" id="KW-0238">DNA-binding</keyword>
<evidence type="ECO:0000256" key="3">
    <source>
        <dbReference type="ARBA" id="ARBA00023235"/>
    </source>
</evidence>
<evidence type="ECO:0000256" key="1">
    <source>
        <dbReference type="ARBA" id="ARBA00005446"/>
    </source>
</evidence>
<reference evidence="6" key="1">
    <citation type="submission" date="2020-11" db="EMBL/GenBank/DDBJ databases">
        <authorList>
            <consortium name="DOE Joint Genome Institute"/>
            <person name="Ahrendt S."/>
            <person name="Riley R."/>
            <person name="Andreopoulos W."/>
            <person name="Labutti K."/>
            <person name="Pangilinan J."/>
            <person name="Ruiz-Duenas F.J."/>
            <person name="Barrasa J.M."/>
            <person name="Sanchez-Garcia M."/>
            <person name="Camarero S."/>
            <person name="Miyauchi S."/>
            <person name="Serrano A."/>
            <person name="Linde D."/>
            <person name="Babiker R."/>
            <person name="Drula E."/>
            <person name="Ayuso-Fernandez I."/>
            <person name="Pacheco R."/>
            <person name="Padilla G."/>
            <person name="Ferreira P."/>
            <person name="Barriuso J."/>
            <person name="Kellner H."/>
            <person name="Castanera R."/>
            <person name="Alfaro M."/>
            <person name="Ramirez L."/>
            <person name="Pisabarro A.G."/>
            <person name="Kuo A."/>
            <person name="Tritt A."/>
            <person name="Lipzen A."/>
            <person name="He G."/>
            <person name="Yan M."/>
            <person name="Ng V."/>
            <person name="Cullen D."/>
            <person name="Martin F."/>
            <person name="Rosso M.-N."/>
            <person name="Henrissat B."/>
            <person name="Hibbett D."/>
            <person name="Martinez A.T."/>
            <person name="Grigoriev I.V."/>
        </authorList>
    </citation>
    <scope>NUCLEOTIDE SEQUENCE</scope>
    <source>
        <strain evidence="6">CBS 506.95</strain>
    </source>
</reference>
<name>A0A9P6E821_9AGAR</name>
<dbReference type="InterPro" id="IPR011545">
    <property type="entry name" value="DEAD/DEAH_box_helicase_dom"/>
</dbReference>
<keyword evidence="7" id="KW-1185">Reference proteome</keyword>
<evidence type="ECO:0000259" key="5">
    <source>
        <dbReference type="PROSITE" id="PS51192"/>
    </source>
</evidence>
<keyword evidence="4" id="KW-0539">Nucleus</keyword>
<dbReference type="GO" id="GO:0000724">
    <property type="term" value="P:double-strand break repair via homologous recombination"/>
    <property type="evidence" value="ECO:0007669"/>
    <property type="project" value="TreeGrafter"/>
</dbReference>
<proteinExistence type="inferred from homology"/>
<dbReference type="GO" id="GO:0043138">
    <property type="term" value="F:3'-5' DNA helicase activity"/>
    <property type="evidence" value="ECO:0007669"/>
    <property type="project" value="TreeGrafter"/>
</dbReference>
<dbReference type="InterPro" id="IPR014001">
    <property type="entry name" value="Helicase_ATP-bd"/>
</dbReference>
<dbReference type="InterPro" id="IPR027417">
    <property type="entry name" value="P-loop_NTPase"/>
</dbReference>
<evidence type="ECO:0000256" key="2">
    <source>
        <dbReference type="ARBA" id="ARBA00023125"/>
    </source>
</evidence>
<dbReference type="GO" id="GO:0005634">
    <property type="term" value="C:nucleus"/>
    <property type="evidence" value="ECO:0007669"/>
    <property type="project" value="TreeGrafter"/>
</dbReference>
<accession>A0A9P6E821</accession>